<dbReference type="EMBL" id="JACNIG010000122">
    <property type="protein sequence ID" value="MBC8431206.1"/>
    <property type="molecule type" value="Genomic_DNA"/>
</dbReference>
<comment type="caution">
    <text evidence="2">The sequence shown here is derived from an EMBL/GenBank/DDBJ whole genome shotgun (WGS) entry which is preliminary data.</text>
</comment>
<reference evidence="2 3" key="1">
    <citation type="submission" date="2020-08" db="EMBL/GenBank/DDBJ databases">
        <title>Bridging the membrane lipid divide: bacteria of the FCB group superphylum have the potential to synthesize archaeal ether lipids.</title>
        <authorList>
            <person name="Villanueva L."/>
            <person name="Von Meijenfeldt F.A.B."/>
            <person name="Westbye A.B."/>
            <person name="Yadav S."/>
            <person name="Hopmans E.C."/>
            <person name="Dutilh B.E."/>
            <person name="Sinninghe Damste J.S."/>
        </authorList>
    </citation>
    <scope>NUCLEOTIDE SEQUENCE [LARGE SCALE GENOMIC DNA]</scope>
    <source>
        <strain evidence="2">NIOZ-UU17</strain>
    </source>
</reference>
<feature type="region of interest" description="Disordered" evidence="1">
    <location>
        <begin position="86"/>
        <end position="114"/>
    </location>
</feature>
<organism evidence="2 3">
    <name type="scientific">Candidatus Desulfatibia vada</name>
    <dbReference type="NCBI Taxonomy" id="2841696"/>
    <lineage>
        <taxon>Bacteria</taxon>
        <taxon>Pseudomonadati</taxon>
        <taxon>Thermodesulfobacteriota</taxon>
        <taxon>Desulfobacteria</taxon>
        <taxon>Desulfobacterales</taxon>
        <taxon>Desulfobacterales incertae sedis</taxon>
        <taxon>Candidatus Desulfatibia</taxon>
    </lineage>
</organism>
<gene>
    <name evidence="2" type="ORF">H8D96_04730</name>
</gene>
<protein>
    <submittedName>
        <fullName evidence="2">Uncharacterized protein</fullName>
    </submittedName>
</protein>
<dbReference type="AlphaFoldDB" id="A0A8J6NPP4"/>
<evidence type="ECO:0000256" key="1">
    <source>
        <dbReference type="SAM" id="MobiDB-lite"/>
    </source>
</evidence>
<accession>A0A8J6NPP4</accession>
<evidence type="ECO:0000313" key="2">
    <source>
        <dbReference type="EMBL" id="MBC8431206.1"/>
    </source>
</evidence>
<dbReference type="Proteomes" id="UP000605201">
    <property type="component" value="Unassembled WGS sequence"/>
</dbReference>
<feature type="compositionally biased region" description="Basic and acidic residues" evidence="1">
    <location>
        <begin position="105"/>
        <end position="114"/>
    </location>
</feature>
<proteinExistence type="predicted"/>
<name>A0A8J6NPP4_9BACT</name>
<sequence>MRKKVEHKINQAVAELGRLEYYRIDKVREKTQTIRKVFDKTILDMARVGTIELLDGDTTGMNPSEIGNLIRYGDLLHVYFKFPDAETEPEAQQPQKATMRAAKPKSAEPESSKTENIEIVLLEIEPEIWQSFVELCQGREDKAPVQKIREMIRDYIKGGM</sequence>
<evidence type="ECO:0000313" key="3">
    <source>
        <dbReference type="Proteomes" id="UP000605201"/>
    </source>
</evidence>